<protein>
    <submittedName>
        <fullName evidence="1">Uncharacterized protein</fullName>
    </submittedName>
</protein>
<gene>
    <name evidence="1" type="ordered locus">AXX17_At5g64060</name>
</gene>
<dbReference type="AlphaFoldDB" id="A0A178UPW3"/>
<comment type="caution">
    <text evidence="1">The sequence shown here is derived from an EMBL/GenBank/DDBJ whole genome shotgun (WGS) entry which is preliminary data.</text>
</comment>
<proteinExistence type="predicted"/>
<reference evidence="2" key="1">
    <citation type="journal article" date="2016" name="Proc. Natl. Acad. Sci. U.S.A.">
        <title>Chromosome-level assembly of Arabidopsis thaliana Ler reveals the extent of translocation and inversion polymorphisms.</title>
        <authorList>
            <person name="Zapata L."/>
            <person name="Ding J."/>
            <person name="Willing E.M."/>
            <person name="Hartwig B."/>
            <person name="Bezdan D."/>
            <person name="Jiao W.B."/>
            <person name="Patel V."/>
            <person name="Velikkakam James G."/>
            <person name="Koornneef M."/>
            <person name="Ossowski S."/>
            <person name="Schneeberger K."/>
        </authorList>
    </citation>
    <scope>NUCLEOTIDE SEQUENCE [LARGE SCALE GENOMIC DNA]</scope>
    <source>
        <strain evidence="2">cv. Landsberg erecta</strain>
    </source>
</reference>
<name>A0A178UPW3_ARATH</name>
<evidence type="ECO:0000313" key="2">
    <source>
        <dbReference type="Proteomes" id="UP000078284"/>
    </source>
</evidence>
<sequence length="96" mass="11302">MGRNCFLFGLCTKISSFDNRQRLTNPDLSTFSSLLLFDHLRRRCSPHRVRILRRREIAHTYIYDLASSYCKQRAHLPSRSRFLLAKSNGNKSKDIK</sequence>
<evidence type="ECO:0000313" key="1">
    <source>
        <dbReference type="EMBL" id="OAO95387.1"/>
    </source>
</evidence>
<dbReference type="Proteomes" id="UP000078284">
    <property type="component" value="Chromosome 5"/>
</dbReference>
<dbReference type="EMBL" id="LUHQ01000005">
    <property type="protein sequence ID" value="OAO95387.1"/>
    <property type="molecule type" value="Genomic_DNA"/>
</dbReference>
<accession>A0A178UPW3</accession>
<organism evidence="1 2">
    <name type="scientific">Arabidopsis thaliana</name>
    <name type="common">Mouse-ear cress</name>
    <dbReference type="NCBI Taxonomy" id="3702"/>
    <lineage>
        <taxon>Eukaryota</taxon>
        <taxon>Viridiplantae</taxon>
        <taxon>Streptophyta</taxon>
        <taxon>Embryophyta</taxon>
        <taxon>Tracheophyta</taxon>
        <taxon>Spermatophyta</taxon>
        <taxon>Magnoliopsida</taxon>
        <taxon>eudicotyledons</taxon>
        <taxon>Gunneridae</taxon>
        <taxon>Pentapetalae</taxon>
        <taxon>rosids</taxon>
        <taxon>malvids</taxon>
        <taxon>Brassicales</taxon>
        <taxon>Brassicaceae</taxon>
        <taxon>Camelineae</taxon>
        <taxon>Arabidopsis</taxon>
    </lineage>
</organism>